<dbReference type="SUPFAM" id="SSF53474">
    <property type="entry name" value="alpha/beta-Hydrolases"/>
    <property type="match status" value="1"/>
</dbReference>
<dbReference type="InterPro" id="IPR013094">
    <property type="entry name" value="AB_hydrolase_3"/>
</dbReference>
<reference evidence="3 4" key="1">
    <citation type="submission" date="2016-04" db="EMBL/GenBank/DDBJ databases">
        <title>A degradative enzymes factory behind the ericoid mycorrhizal symbiosis.</title>
        <authorList>
            <consortium name="DOE Joint Genome Institute"/>
            <person name="Martino E."/>
            <person name="Morin E."/>
            <person name="Grelet G."/>
            <person name="Kuo A."/>
            <person name="Kohler A."/>
            <person name="Daghino S."/>
            <person name="Barry K."/>
            <person name="Choi C."/>
            <person name="Cichocki N."/>
            <person name="Clum A."/>
            <person name="Copeland A."/>
            <person name="Hainaut M."/>
            <person name="Haridas S."/>
            <person name="Labutti K."/>
            <person name="Lindquist E."/>
            <person name="Lipzen A."/>
            <person name="Khouja H.-R."/>
            <person name="Murat C."/>
            <person name="Ohm R."/>
            <person name="Olson A."/>
            <person name="Spatafora J."/>
            <person name="Veneault-Fourrey C."/>
            <person name="Henrissat B."/>
            <person name="Grigoriev I."/>
            <person name="Martin F."/>
            <person name="Perotto S."/>
        </authorList>
    </citation>
    <scope>NUCLEOTIDE SEQUENCE [LARGE SCALE GENOMIC DNA]</scope>
    <source>
        <strain evidence="3 4">F</strain>
    </source>
</reference>
<dbReference type="STRING" id="1149755.A0A2J6QRF5"/>
<dbReference type="PANTHER" id="PTHR48081">
    <property type="entry name" value="AB HYDROLASE SUPERFAMILY PROTEIN C4A8.06C"/>
    <property type="match status" value="1"/>
</dbReference>
<evidence type="ECO:0000259" key="2">
    <source>
        <dbReference type="Pfam" id="PF07859"/>
    </source>
</evidence>
<dbReference type="Gene3D" id="3.40.50.1820">
    <property type="entry name" value="alpha/beta hydrolase"/>
    <property type="match status" value="1"/>
</dbReference>
<sequence length="335" mass="37464">MAVPYTKDWASLSKFNPEFEALLPAISGFQLVTPGVTTLKSLRAFGTNRPPSPLWPEVLEKDIQIPMRDGSSNRAKVYSPSRLGMEVKSLAVFAFGGGYVSGQLETEETNCRTWVKRFGGVAVSIGYRLAPEHPWPGSHEDIYDAVKWIAKNYKQLDADPSKGFILGGTSSGATTMMSITHLWRDEALTPPLTGLFVSTPRSYYSPSMLPEKYRHRDISYEQNKDAPVFNQTVSKFLSSFIKIDPLDPLPSPLLWPTGHKGLPAMYMVVAGADRWRDSGLLYEEVVREEAGVKTRLDIFGGLVHGFWGFFPTAEFSKEYRKKVEDGLEWLVGQSR</sequence>
<dbReference type="InterPro" id="IPR050300">
    <property type="entry name" value="GDXG_lipolytic_enzyme"/>
</dbReference>
<keyword evidence="4" id="KW-1185">Reference proteome</keyword>
<name>A0A2J6QRF5_HYAVF</name>
<accession>A0A2J6QRF5</accession>
<evidence type="ECO:0000313" key="3">
    <source>
        <dbReference type="EMBL" id="PMD28850.1"/>
    </source>
</evidence>
<dbReference type="Pfam" id="PF07859">
    <property type="entry name" value="Abhydrolase_3"/>
    <property type="match status" value="1"/>
</dbReference>
<protein>
    <submittedName>
        <fullName evidence="3">Alpha/beta-hydrolase</fullName>
    </submittedName>
</protein>
<dbReference type="OrthoDB" id="408631at2759"/>
<organism evidence="3 4">
    <name type="scientific">Hyaloscypha variabilis (strain UAMH 11265 / GT02V1 / F)</name>
    <name type="common">Meliniomyces variabilis</name>
    <dbReference type="NCBI Taxonomy" id="1149755"/>
    <lineage>
        <taxon>Eukaryota</taxon>
        <taxon>Fungi</taxon>
        <taxon>Dikarya</taxon>
        <taxon>Ascomycota</taxon>
        <taxon>Pezizomycotina</taxon>
        <taxon>Leotiomycetes</taxon>
        <taxon>Helotiales</taxon>
        <taxon>Hyaloscyphaceae</taxon>
        <taxon>Hyaloscypha</taxon>
        <taxon>Hyaloscypha variabilis</taxon>
    </lineage>
</organism>
<gene>
    <name evidence="3" type="ORF">L207DRAFT_574620</name>
</gene>
<dbReference type="Proteomes" id="UP000235786">
    <property type="component" value="Unassembled WGS sequence"/>
</dbReference>
<dbReference type="EMBL" id="KZ613982">
    <property type="protein sequence ID" value="PMD28850.1"/>
    <property type="molecule type" value="Genomic_DNA"/>
</dbReference>
<evidence type="ECO:0000256" key="1">
    <source>
        <dbReference type="ARBA" id="ARBA00022801"/>
    </source>
</evidence>
<evidence type="ECO:0000313" key="4">
    <source>
        <dbReference type="Proteomes" id="UP000235786"/>
    </source>
</evidence>
<dbReference type="PANTHER" id="PTHR48081:SF8">
    <property type="entry name" value="ALPHA_BETA HYDROLASE FOLD-3 DOMAIN-CONTAINING PROTEIN-RELATED"/>
    <property type="match status" value="1"/>
</dbReference>
<dbReference type="GO" id="GO:0016787">
    <property type="term" value="F:hydrolase activity"/>
    <property type="evidence" value="ECO:0007669"/>
    <property type="project" value="UniProtKB-KW"/>
</dbReference>
<dbReference type="AlphaFoldDB" id="A0A2J6QRF5"/>
<feature type="domain" description="Alpha/beta hydrolase fold-3" evidence="2">
    <location>
        <begin position="92"/>
        <end position="307"/>
    </location>
</feature>
<keyword evidence="1 3" id="KW-0378">Hydrolase</keyword>
<proteinExistence type="predicted"/>
<dbReference type="InterPro" id="IPR029058">
    <property type="entry name" value="AB_hydrolase_fold"/>
</dbReference>